<keyword evidence="3" id="KW-1185">Reference proteome</keyword>
<evidence type="ECO:0000313" key="2">
    <source>
        <dbReference type="EMBL" id="MBW4359228.1"/>
    </source>
</evidence>
<feature type="domain" description="SusE outer membrane protein" evidence="1">
    <location>
        <begin position="24"/>
        <end position="130"/>
    </location>
</feature>
<evidence type="ECO:0000259" key="1">
    <source>
        <dbReference type="Pfam" id="PF14292"/>
    </source>
</evidence>
<dbReference type="InterPro" id="IPR025970">
    <property type="entry name" value="SusE"/>
</dbReference>
<organism evidence="2 3">
    <name type="scientific">Flavobacterium taihuense</name>
    <dbReference type="NCBI Taxonomy" id="2857508"/>
    <lineage>
        <taxon>Bacteria</taxon>
        <taxon>Pseudomonadati</taxon>
        <taxon>Bacteroidota</taxon>
        <taxon>Flavobacteriia</taxon>
        <taxon>Flavobacteriales</taxon>
        <taxon>Flavobacteriaceae</taxon>
        <taxon>Flavobacterium</taxon>
    </lineage>
</organism>
<reference evidence="2 3" key="1">
    <citation type="submission" date="2021-07" db="EMBL/GenBank/DDBJ databases">
        <title>Flavobacterium sp. nov. isolated from sediment on the Taihu Lake.</title>
        <authorList>
            <person name="Qu J.-H."/>
        </authorList>
    </citation>
    <scope>NUCLEOTIDE SEQUENCE [LARGE SCALE GENOMIC DNA]</scope>
    <source>
        <strain evidence="2 3">NAS39</strain>
    </source>
</reference>
<dbReference type="EMBL" id="JAHWYN010000002">
    <property type="protein sequence ID" value="MBW4359228.1"/>
    <property type="molecule type" value="Genomic_DNA"/>
</dbReference>
<name>A0ABS6XRD2_9FLAO</name>
<dbReference type="Proteomes" id="UP000812031">
    <property type="component" value="Unassembled WGS sequence"/>
</dbReference>
<protein>
    <submittedName>
        <fullName evidence="2">SusE domain-containing protein</fullName>
    </submittedName>
</protein>
<accession>A0ABS6XRD2</accession>
<proteinExistence type="predicted"/>
<evidence type="ECO:0000313" key="3">
    <source>
        <dbReference type="Proteomes" id="UP000812031"/>
    </source>
</evidence>
<sequence length="352" mass="38342">MKNIFKHFIALALILGMWSCENEENFLLLEPQAADFAIITPDTGAKIELNDATPNNTALTLTWEAVDYGTPTIVSYTVQFAASNTEFAAPVDISTLTTTHATMSVSELNTKALDLGLLPDVDGNIDIRIKSTVGTTGSEPKYSTPITIVVKPYQGVFPSKELYLIGPGTSAGWDANLAVMPIFRDPAAPEKQYYTGYFAAGGFKLLEQTGFWAPMYGANGDKVQYRATESDPDPGLFPTTAAGYYTFAIDLKALTYTIAPYTGPMTTYTTVGIIGDAVPLDNWGTSVPMSKSTFDAHIWKITYTFTSAGKFKFLADTTWIGDSAGADIYVTAGKYDIWFNDIDQRYILIPVL</sequence>
<dbReference type="RefSeq" id="WP_219315772.1">
    <property type="nucleotide sequence ID" value="NZ_JAHWYN010000002.1"/>
</dbReference>
<dbReference type="Pfam" id="PF14292">
    <property type="entry name" value="SusE"/>
    <property type="match status" value="1"/>
</dbReference>
<gene>
    <name evidence="2" type="ORF">KZH69_01900</name>
</gene>
<comment type="caution">
    <text evidence="2">The sequence shown here is derived from an EMBL/GenBank/DDBJ whole genome shotgun (WGS) entry which is preliminary data.</text>
</comment>